<dbReference type="AlphaFoldDB" id="H3ZG68"/>
<proteinExistence type="predicted"/>
<protein>
    <submittedName>
        <fullName evidence="2">Uncharacterized protein</fullName>
    </submittedName>
</protein>
<feature type="chain" id="PRO_5003591352" evidence="1">
    <location>
        <begin position="22"/>
        <end position="231"/>
    </location>
</feature>
<dbReference type="EMBL" id="AHTH01000039">
    <property type="protein sequence ID" value="EHR40388.1"/>
    <property type="molecule type" value="Genomic_DNA"/>
</dbReference>
<comment type="caution">
    <text evidence="2">The sequence shown here is derived from an EMBL/GenBank/DDBJ whole genome shotgun (WGS) entry which is preliminary data.</text>
</comment>
<evidence type="ECO:0000256" key="1">
    <source>
        <dbReference type="SAM" id="SignalP"/>
    </source>
</evidence>
<name>H3ZG68_9ALTE</name>
<reference evidence="2 3" key="1">
    <citation type="journal article" date="2012" name="J. Bacteriol.">
        <title>Genome Sequence of Extracellular-Protease-Producing Alishewanella jeotgali Isolated from Traditional Korean Fermented Seafood.</title>
        <authorList>
            <person name="Jung J."/>
            <person name="Chun J."/>
            <person name="Park W."/>
        </authorList>
    </citation>
    <scope>NUCLEOTIDE SEQUENCE [LARGE SCALE GENOMIC DNA]</scope>
    <source>
        <strain evidence="2 3">KCTC 22429</strain>
    </source>
</reference>
<gene>
    <name evidence="2" type="ORF">AJE_11824</name>
</gene>
<feature type="signal peptide" evidence="1">
    <location>
        <begin position="1"/>
        <end position="21"/>
    </location>
</feature>
<sequence>MRNLIAYLLFSALLYGAQAMAAGQLWLVTPQTATAVAAGKDSASPLPSAQQLQAFLSLDIRNRAVTSFDSQLLQLQGTGMQPVLVMQYCFEQQSFIFQPEWLGPTGNNDLWLSPTLLQQLGLPQQRLPMQIDDFTEQFSGQADESTQIQYLSRQITVRGIIPSRLTIPGPANFVIRSDCNPPTQQERSVMPPHFLLWCDCPQDDLAQSLQQYLTGLYRQVGVQVRFGVQRL</sequence>
<evidence type="ECO:0000313" key="2">
    <source>
        <dbReference type="EMBL" id="EHR40388.1"/>
    </source>
</evidence>
<keyword evidence="1" id="KW-0732">Signal</keyword>
<keyword evidence="3" id="KW-1185">Reference proteome</keyword>
<dbReference type="RefSeq" id="WP_008951047.1">
    <property type="nucleotide sequence ID" value="NZ_AHTH01000039.1"/>
</dbReference>
<organism evidence="2 3">
    <name type="scientific">Alishewanella jeotgali KCTC 22429</name>
    <dbReference type="NCBI Taxonomy" id="1129374"/>
    <lineage>
        <taxon>Bacteria</taxon>
        <taxon>Pseudomonadati</taxon>
        <taxon>Pseudomonadota</taxon>
        <taxon>Gammaproteobacteria</taxon>
        <taxon>Alteromonadales</taxon>
        <taxon>Alteromonadaceae</taxon>
        <taxon>Alishewanella</taxon>
    </lineage>
</organism>
<dbReference type="PATRIC" id="fig|1129374.4.peg.2349"/>
<accession>H3ZG68</accession>
<dbReference type="STRING" id="1129374.AJE_11824"/>
<dbReference type="Proteomes" id="UP000012046">
    <property type="component" value="Unassembled WGS sequence"/>
</dbReference>
<evidence type="ECO:0000313" key="3">
    <source>
        <dbReference type="Proteomes" id="UP000012046"/>
    </source>
</evidence>